<evidence type="ECO:0000313" key="3">
    <source>
        <dbReference type="Proteomes" id="UP000326367"/>
    </source>
</evidence>
<proteinExistence type="predicted"/>
<sequence>MNAVDLSQYSPKWQFRFNFFQQHGAPKEPGFKQAWKALSFGDRLKININFFALFFGAIYLLILGMWRKALVVIGINIALAVITLMLPDIVGRALFFALNFLVASSTNYSYYVEKVQGRASWNPFEGMF</sequence>
<dbReference type="Proteomes" id="UP000326367">
    <property type="component" value="Unassembled WGS sequence"/>
</dbReference>
<keyword evidence="1" id="KW-0812">Transmembrane</keyword>
<dbReference type="RefSeq" id="WP_150453064.1">
    <property type="nucleotide sequence ID" value="NZ_VYKI01000001.1"/>
</dbReference>
<reference evidence="2 3" key="1">
    <citation type="journal article" date="2020" name="Antonie Van Leeuwenhoek">
        <title>Stenotrophomonas cyclobalanopsidis sp. nov., isolated from the leaf spot disease of Cyclobalanopsis patelliformis.</title>
        <authorList>
            <person name="Bian D.R."/>
            <person name="Xue H."/>
            <person name="Piao C.G."/>
            <person name="Li Y."/>
        </authorList>
    </citation>
    <scope>NUCLEOTIDE SEQUENCE [LARGE SCALE GENOMIC DNA]</scope>
    <source>
        <strain evidence="2 3">TPQG1-4</strain>
    </source>
</reference>
<dbReference type="EMBL" id="VYKI01000001">
    <property type="protein sequence ID" value="KAA9004391.1"/>
    <property type="molecule type" value="Genomic_DNA"/>
</dbReference>
<keyword evidence="3" id="KW-1185">Reference proteome</keyword>
<feature type="transmembrane region" description="Helical" evidence="1">
    <location>
        <begin position="44"/>
        <end position="62"/>
    </location>
</feature>
<name>A0ABQ6T5H1_9GAMM</name>
<keyword evidence="1" id="KW-0472">Membrane</keyword>
<protein>
    <submittedName>
        <fullName evidence="2">DUF2628 domain-containing protein</fullName>
    </submittedName>
</protein>
<comment type="caution">
    <text evidence="2">The sequence shown here is derived from an EMBL/GenBank/DDBJ whole genome shotgun (WGS) entry which is preliminary data.</text>
</comment>
<evidence type="ECO:0000256" key="1">
    <source>
        <dbReference type="SAM" id="Phobius"/>
    </source>
</evidence>
<organism evidence="2 3">
    <name type="scientific">Stenotrophomonas cyclobalanopsidis</name>
    <dbReference type="NCBI Taxonomy" id="2771362"/>
    <lineage>
        <taxon>Bacteria</taxon>
        <taxon>Pseudomonadati</taxon>
        <taxon>Pseudomonadota</taxon>
        <taxon>Gammaproteobacteria</taxon>
        <taxon>Lysobacterales</taxon>
        <taxon>Lysobacteraceae</taxon>
        <taxon>Stenotrophomonas</taxon>
    </lineage>
</organism>
<feature type="transmembrane region" description="Helical" evidence="1">
    <location>
        <begin position="69"/>
        <end position="87"/>
    </location>
</feature>
<accession>A0ABQ6T5H1</accession>
<dbReference type="InterPro" id="IPR024399">
    <property type="entry name" value="DUF2628"/>
</dbReference>
<dbReference type="Pfam" id="PF10947">
    <property type="entry name" value="DUF2628"/>
    <property type="match status" value="1"/>
</dbReference>
<gene>
    <name evidence="2" type="ORF">FJU31_00625</name>
</gene>
<keyword evidence="1" id="KW-1133">Transmembrane helix</keyword>
<evidence type="ECO:0000313" key="2">
    <source>
        <dbReference type="EMBL" id="KAA9004391.1"/>
    </source>
</evidence>